<reference evidence="1 2" key="1">
    <citation type="submission" date="2019-10" db="EMBL/GenBank/DDBJ databases">
        <title>Comparative genomic analysis of Providencia.</title>
        <authorList>
            <person name="Yuan C."/>
            <person name="Wei Y."/>
            <person name="Yin Z."/>
        </authorList>
    </citation>
    <scope>NUCLEOTIDE SEQUENCE [LARGE SCALE GENOMIC DNA]</scope>
    <source>
        <strain evidence="2">wls1934</strain>
    </source>
</reference>
<organism evidence="1 2">
    <name type="scientific">Providencia alcalifaciens</name>
    <dbReference type="NCBI Taxonomy" id="126385"/>
    <lineage>
        <taxon>Bacteria</taxon>
        <taxon>Pseudomonadati</taxon>
        <taxon>Pseudomonadota</taxon>
        <taxon>Gammaproteobacteria</taxon>
        <taxon>Enterobacterales</taxon>
        <taxon>Morganellaceae</taxon>
        <taxon>Providencia</taxon>
    </lineage>
</organism>
<dbReference type="EMBL" id="WLUB01000047">
    <property type="protein sequence ID" value="MTC35818.1"/>
    <property type="molecule type" value="Genomic_DNA"/>
</dbReference>
<sequence length="218" mass="24686">MRDYLKLITSQHQTAHKFRSHINLITKSLAETTSFSLRLNDYFSLDDAVGAQLDIVGEWVGIPRYIQTPILGVYFAFDSVGIGLDEGFWKREFDSDSGFTELDDETYRTIIRVKIKANHWDGTTESLMDIYDSLLPNKDTKLFFIDNLDMSMDVFITGSYVDNVTKAIIKQGYLGVKPEGVQVNHYYINSVPKSPMFGFDISNNYIAGFDTGGFAVPL</sequence>
<gene>
    <name evidence="1" type="ORF">GKR67_14495</name>
</gene>
<dbReference type="Proteomes" id="UP000449944">
    <property type="component" value="Unassembled WGS sequence"/>
</dbReference>
<evidence type="ECO:0000313" key="2">
    <source>
        <dbReference type="Proteomes" id="UP000449944"/>
    </source>
</evidence>
<protein>
    <submittedName>
        <fullName evidence="1">DUF2612 domain-containing protein</fullName>
    </submittedName>
</protein>
<accession>A0AAW9VE37</accession>
<evidence type="ECO:0000313" key="1">
    <source>
        <dbReference type="EMBL" id="MTC35818.1"/>
    </source>
</evidence>
<dbReference type="Pfam" id="PF11041">
    <property type="entry name" value="Phage_Wedge1"/>
    <property type="match status" value="1"/>
</dbReference>
<dbReference type="InterPro" id="IPR021283">
    <property type="entry name" value="Phage_Wedge1"/>
</dbReference>
<name>A0AAW9VE37_9GAMM</name>
<proteinExistence type="predicted"/>
<comment type="caution">
    <text evidence="1">The sequence shown here is derived from an EMBL/GenBank/DDBJ whole genome shotgun (WGS) entry which is preliminary data.</text>
</comment>
<dbReference type="AlphaFoldDB" id="A0AAW9VE37"/>